<dbReference type="EMBL" id="JACRST010000016">
    <property type="protein sequence ID" value="MBC8547243.1"/>
    <property type="molecule type" value="Genomic_DNA"/>
</dbReference>
<proteinExistence type="predicted"/>
<evidence type="ECO:0000313" key="2">
    <source>
        <dbReference type="Proteomes" id="UP000653127"/>
    </source>
</evidence>
<gene>
    <name evidence="1" type="ORF">H8711_09935</name>
</gene>
<dbReference type="Proteomes" id="UP000653127">
    <property type="component" value="Unassembled WGS sequence"/>
</dbReference>
<dbReference type="RefSeq" id="WP_249283318.1">
    <property type="nucleotide sequence ID" value="NZ_JACRST010000016.1"/>
</dbReference>
<dbReference type="AlphaFoldDB" id="A0A926E0A5"/>
<evidence type="ECO:0000313" key="1">
    <source>
        <dbReference type="EMBL" id="MBC8547243.1"/>
    </source>
</evidence>
<name>A0A926E0A5_9FIRM</name>
<protein>
    <submittedName>
        <fullName evidence="1">Uncharacterized protein</fullName>
    </submittedName>
</protein>
<comment type="caution">
    <text evidence="1">The sequence shown here is derived from an EMBL/GenBank/DDBJ whole genome shotgun (WGS) entry which is preliminary data.</text>
</comment>
<reference evidence="1" key="1">
    <citation type="submission" date="2020-08" db="EMBL/GenBank/DDBJ databases">
        <title>Genome public.</title>
        <authorList>
            <person name="Liu C."/>
            <person name="Sun Q."/>
        </authorList>
    </citation>
    <scope>NUCLEOTIDE SEQUENCE</scope>
    <source>
        <strain evidence="1">NSJ-31</strain>
    </source>
</reference>
<accession>A0A926E0A5</accession>
<keyword evidence="2" id="KW-1185">Reference proteome</keyword>
<organism evidence="1 2">
    <name type="scientific">Ligaoa zhengdingensis</name>
    <dbReference type="NCBI Taxonomy" id="2763658"/>
    <lineage>
        <taxon>Bacteria</taxon>
        <taxon>Bacillati</taxon>
        <taxon>Bacillota</taxon>
        <taxon>Clostridia</taxon>
        <taxon>Eubacteriales</taxon>
        <taxon>Oscillospiraceae</taxon>
        <taxon>Ligaoa</taxon>
    </lineage>
</organism>
<sequence>MAKSIMQDQKACYITGLTRGLHKHHIYFGNGLRQVSEENGLWVWLVGALHNLSDAGVHFDRALDLRLKRECQRKYEETHSRDEFMELIGRSYL</sequence>